<dbReference type="EMBL" id="REFI01000008">
    <property type="protein sequence ID" value="RMA77560.1"/>
    <property type="molecule type" value="Genomic_DNA"/>
</dbReference>
<feature type="transmembrane region" description="Helical" evidence="1">
    <location>
        <begin position="25"/>
        <end position="45"/>
    </location>
</feature>
<dbReference type="RefSeq" id="WP_121940875.1">
    <property type="nucleotide sequence ID" value="NZ_CP137846.1"/>
</dbReference>
<comment type="caution">
    <text evidence="2">The sequence shown here is derived from an EMBL/GenBank/DDBJ whole genome shotgun (WGS) entry which is preliminary data.</text>
</comment>
<keyword evidence="3" id="KW-1185">Reference proteome</keyword>
<name>A0A3L9ZYN3_9BACT</name>
<evidence type="ECO:0000256" key="1">
    <source>
        <dbReference type="SAM" id="Phobius"/>
    </source>
</evidence>
<gene>
    <name evidence="2" type="ORF">JN00_0411</name>
</gene>
<dbReference type="AlphaFoldDB" id="A0A3L9ZYN3"/>
<dbReference type="NCBIfam" id="NF045994">
    <property type="entry name" value="MAG4530_fam"/>
    <property type="match status" value="1"/>
</dbReference>
<organism evidence="2 3">
    <name type="scientific">Metamycoplasma subdolum</name>
    <dbReference type="NCBI Taxonomy" id="92407"/>
    <lineage>
        <taxon>Bacteria</taxon>
        <taxon>Bacillati</taxon>
        <taxon>Mycoplasmatota</taxon>
        <taxon>Mycoplasmoidales</taxon>
        <taxon>Metamycoplasmataceae</taxon>
        <taxon>Metamycoplasma</taxon>
    </lineage>
</organism>
<dbReference type="Proteomes" id="UP000267246">
    <property type="component" value="Unassembled WGS sequence"/>
</dbReference>
<proteinExistence type="predicted"/>
<evidence type="ECO:0000313" key="3">
    <source>
        <dbReference type="Proteomes" id="UP000267246"/>
    </source>
</evidence>
<protein>
    <submittedName>
        <fullName evidence="2">Uncharacterized protein</fullName>
    </submittedName>
</protein>
<keyword evidence="1" id="KW-1133">Transmembrane helix</keyword>
<accession>A0A3L9ZYN3</accession>
<feature type="transmembrane region" description="Helical" evidence="1">
    <location>
        <begin position="51"/>
        <end position="72"/>
    </location>
</feature>
<evidence type="ECO:0000313" key="2">
    <source>
        <dbReference type="EMBL" id="RMA77560.1"/>
    </source>
</evidence>
<reference evidence="2 3" key="1">
    <citation type="submission" date="2018-10" db="EMBL/GenBank/DDBJ databases">
        <title>Genomic Encyclopedia of Archaeal and Bacterial Type Strains, Phase II (KMG-II): from individual species to whole genera.</title>
        <authorList>
            <person name="Goeker M."/>
        </authorList>
    </citation>
    <scope>NUCLEOTIDE SEQUENCE [LARGE SCALE GENOMIC DNA]</scope>
    <source>
        <strain evidence="2 3">ATCC 29870</strain>
    </source>
</reference>
<keyword evidence="1" id="KW-0472">Membrane</keyword>
<sequence length="405" mass="48675">MEEERIFLKKMYEKHKKESTKSKSLFFLYSMFLLLILTSFVLLIWYKKINFKILITIEVLIFIASFVLFWLLMRKLSLIRFVESYPKNEFLSHRFLNDFYILSFKRIPKELKSHNSIYKDNLKILQKMNLNAHDYVIQGSLALSINWKRFWRKTNDIDFITLKANPSELIKEKENFNLIFKDLAIEKYEYKETGQILDIAKNQVIPEDYIYSLKGYNIANIYWILVSKICELYRLAEQRVDVDKKIKNLFLDIAFIEANFVATLRKINKKKMINATKDYLISNMLLQYLREHNKFIKFNEKNLLFLTEWFERNFSELYTINAVISDVLNVLSFWILNDKSLITLNEICNEILEEKTHPNEIPVSKIISVKNEQIDKFIAIFRDTNKLKDKRLFALEELNKRFNQS</sequence>
<dbReference type="OrthoDB" id="394675at2"/>
<keyword evidence="1" id="KW-0812">Transmembrane</keyword>